<evidence type="ECO:0000313" key="4">
    <source>
        <dbReference type="Proteomes" id="UP001153404"/>
    </source>
</evidence>
<protein>
    <submittedName>
        <fullName evidence="3">Chitobiase/beta-hexosaminidase C-terminal domain-containing protein</fullName>
    </submittedName>
</protein>
<feature type="region of interest" description="Disordered" evidence="1">
    <location>
        <begin position="29"/>
        <end position="50"/>
    </location>
</feature>
<evidence type="ECO:0000256" key="1">
    <source>
        <dbReference type="SAM" id="MobiDB-lite"/>
    </source>
</evidence>
<evidence type="ECO:0000259" key="2">
    <source>
        <dbReference type="Pfam" id="PF13290"/>
    </source>
</evidence>
<dbReference type="AlphaFoldDB" id="A0A9X4KV03"/>
<feature type="compositionally biased region" description="Polar residues" evidence="1">
    <location>
        <begin position="66"/>
        <end position="83"/>
    </location>
</feature>
<feature type="compositionally biased region" description="Polar residues" evidence="1">
    <location>
        <begin position="39"/>
        <end position="50"/>
    </location>
</feature>
<feature type="domain" description="GH29D-like beta-sandwich" evidence="2">
    <location>
        <begin position="40"/>
        <end position="77"/>
    </location>
</feature>
<accession>A0A9X4KV03</accession>
<dbReference type="Proteomes" id="UP001153404">
    <property type="component" value="Unassembled WGS sequence"/>
</dbReference>
<reference evidence="3" key="1">
    <citation type="submission" date="2022-10" db="EMBL/GenBank/DDBJ databases">
        <title>Comparative genomic analysis of Cohnella hashimotonis sp. nov., isolated from the International Space Station.</title>
        <authorList>
            <person name="Simpson A."/>
            <person name="Venkateswaran K."/>
        </authorList>
    </citation>
    <scope>NUCLEOTIDE SEQUENCE</scope>
    <source>
        <strain evidence="3">DSM 28161</strain>
    </source>
</reference>
<name>A0A9X4KV03_9BACL</name>
<keyword evidence="4" id="KW-1185">Reference proteome</keyword>
<organism evidence="3 4">
    <name type="scientific">Cohnella rhizosphaerae</name>
    <dbReference type="NCBI Taxonomy" id="1457232"/>
    <lineage>
        <taxon>Bacteria</taxon>
        <taxon>Bacillati</taxon>
        <taxon>Bacillota</taxon>
        <taxon>Bacilli</taxon>
        <taxon>Bacillales</taxon>
        <taxon>Paenibacillaceae</taxon>
        <taxon>Cohnella</taxon>
    </lineage>
</organism>
<sequence length="105" mass="10455">MGSYAAVVTVSAKNADKVSFTVTQAVNAPLPPAKAPTANPASGTTVSNGSIVTLNTETAGATIHYTTDGTMPNTNSPSGTSVTIAGVRGGGRDDQGDRGEGRHPQ</sequence>
<gene>
    <name evidence="3" type="ORF">OMP40_19865</name>
</gene>
<feature type="compositionally biased region" description="Basic and acidic residues" evidence="1">
    <location>
        <begin position="90"/>
        <end position="105"/>
    </location>
</feature>
<dbReference type="Pfam" id="PF13290">
    <property type="entry name" value="CHB_HEX_C_1"/>
    <property type="match status" value="1"/>
</dbReference>
<comment type="caution">
    <text evidence="3">The sequence shown here is derived from an EMBL/GenBank/DDBJ whole genome shotgun (WGS) entry which is preliminary data.</text>
</comment>
<dbReference type="EMBL" id="JAPDIA010000007">
    <property type="protein sequence ID" value="MDG0811370.1"/>
    <property type="molecule type" value="Genomic_DNA"/>
</dbReference>
<dbReference type="RefSeq" id="WP_277533945.1">
    <property type="nucleotide sequence ID" value="NZ_JAPDIA010000007.1"/>
</dbReference>
<feature type="region of interest" description="Disordered" evidence="1">
    <location>
        <begin position="66"/>
        <end position="105"/>
    </location>
</feature>
<dbReference type="InterPro" id="IPR059177">
    <property type="entry name" value="GH29D-like_dom"/>
</dbReference>
<evidence type="ECO:0000313" key="3">
    <source>
        <dbReference type="EMBL" id="MDG0811370.1"/>
    </source>
</evidence>
<proteinExistence type="predicted"/>